<dbReference type="Gene3D" id="1.10.3720.10">
    <property type="entry name" value="MetI-like"/>
    <property type="match status" value="1"/>
</dbReference>
<keyword evidence="5 7" id="KW-1133">Transmembrane helix</keyword>
<dbReference type="PROSITE" id="PS50928">
    <property type="entry name" value="ABC_TM1"/>
    <property type="match status" value="1"/>
</dbReference>
<comment type="caution">
    <text evidence="9">The sequence shown here is derived from an EMBL/GenBank/DDBJ whole genome shotgun (WGS) entry which is preliminary data.</text>
</comment>
<dbReference type="GO" id="GO:0055085">
    <property type="term" value="P:transmembrane transport"/>
    <property type="evidence" value="ECO:0007669"/>
    <property type="project" value="InterPro"/>
</dbReference>
<dbReference type="SUPFAM" id="SSF160964">
    <property type="entry name" value="MalF N-terminal region-like"/>
    <property type="match status" value="1"/>
</dbReference>
<feature type="transmembrane region" description="Helical" evidence="7">
    <location>
        <begin position="99"/>
        <end position="119"/>
    </location>
</feature>
<name>A0A841STA5_9BACL</name>
<dbReference type="EMBL" id="JACJVQ010000003">
    <property type="protein sequence ID" value="MBB6633140.1"/>
    <property type="molecule type" value="Genomic_DNA"/>
</dbReference>
<reference evidence="9 10" key="1">
    <citation type="submission" date="2020-08" db="EMBL/GenBank/DDBJ databases">
        <title>Cohnella phylogeny.</title>
        <authorList>
            <person name="Dunlap C."/>
        </authorList>
    </citation>
    <scope>NUCLEOTIDE SEQUENCE [LARGE SCALE GENOMIC DNA]</scope>
    <source>
        <strain evidence="9 10">DSM 25241</strain>
    </source>
</reference>
<dbReference type="Proteomes" id="UP000535838">
    <property type="component" value="Unassembled WGS sequence"/>
</dbReference>
<keyword evidence="2 7" id="KW-0813">Transport</keyword>
<sequence length="323" mass="36210">MSHMEPTAVIPPLAGTASATHASVSRRALLMRRLKPYLYLLPAIVLLIIWMYRPLLYTCYLAFQKWGMVPGTEPTFVGFDNFTRLFRTDSFVHSIGNTVFYTVGLLPFSIVIPLILAVVTDGMKGKSKNFYRAIFFIPMILAPVSVGAIWRWLFHPSNGLVNNLLLKLNVVDRPIAFFSDAQWAKWIILFITGWKMIGFAVLMFSSALTGINREYYEAASIDGAGKFRVFIRITAPLVSPMVLFMLTMSILFASQWTFAYIDMLTAGGPYGSSTNVYYEMYKNAFANMNVGFSSAAALVFFVVFGLIALGLNALSRKLSFYDN</sequence>
<evidence type="ECO:0000256" key="3">
    <source>
        <dbReference type="ARBA" id="ARBA00022475"/>
    </source>
</evidence>
<dbReference type="InterPro" id="IPR035906">
    <property type="entry name" value="MetI-like_sf"/>
</dbReference>
<comment type="subcellular location">
    <subcellularLocation>
        <location evidence="1 7">Cell membrane</location>
        <topology evidence="1 7">Multi-pass membrane protein</topology>
    </subcellularLocation>
</comment>
<evidence type="ECO:0000313" key="10">
    <source>
        <dbReference type="Proteomes" id="UP000535838"/>
    </source>
</evidence>
<feature type="transmembrane region" description="Helical" evidence="7">
    <location>
        <begin position="37"/>
        <end position="63"/>
    </location>
</feature>
<dbReference type="AlphaFoldDB" id="A0A841STA5"/>
<gene>
    <name evidence="9" type="ORF">H7B67_03300</name>
</gene>
<dbReference type="PANTHER" id="PTHR30193:SF37">
    <property type="entry name" value="INNER MEMBRANE ABC TRANSPORTER PERMEASE PROTEIN YCJO"/>
    <property type="match status" value="1"/>
</dbReference>
<feature type="transmembrane region" description="Helical" evidence="7">
    <location>
        <begin position="229"/>
        <end position="253"/>
    </location>
</feature>
<organism evidence="9 10">
    <name type="scientific">Cohnella thailandensis</name>
    <dbReference type="NCBI Taxonomy" id="557557"/>
    <lineage>
        <taxon>Bacteria</taxon>
        <taxon>Bacillati</taxon>
        <taxon>Bacillota</taxon>
        <taxon>Bacilli</taxon>
        <taxon>Bacillales</taxon>
        <taxon>Paenibacillaceae</taxon>
        <taxon>Cohnella</taxon>
    </lineage>
</organism>
<dbReference type="GO" id="GO:0005886">
    <property type="term" value="C:plasma membrane"/>
    <property type="evidence" value="ECO:0007669"/>
    <property type="project" value="UniProtKB-SubCell"/>
</dbReference>
<feature type="transmembrane region" description="Helical" evidence="7">
    <location>
        <begin position="186"/>
        <end position="208"/>
    </location>
</feature>
<dbReference type="InterPro" id="IPR000515">
    <property type="entry name" value="MetI-like"/>
</dbReference>
<dbReference type="Pfam" id="PF00528">
    <property type="entry name" value="BPD_transp_1"/>
    <property type="match status" value="1"/>
</dbReference>
<evidence type="ECO:0000256" key="1">
    <source>
        <dbReference type="ARBA" id="ARBA00004651"/>
    </source>
</evidence>
<keyword evidence="10" id="KW-1185">Reference proteome</keyword>
<dbReference type="CDD" id="cd06261">
    <property type="entry name" value="TM_PBP2"/>
    <property type="match status" value="1"/>
</dbReference>
<comment type="similarity">
    <text evidence="7">Belongs to the binding-protein-dependent transport system permease family.</text>
</comment>
<proteinExistence type="inferred from homology"/>
<dbReference type="RefSeq" id="WP_185118370.1">
    <property type="nucleotide sequence ID" value="NZ_JACJVQ010000003.1"/>
</dbReference>
<keyword evidence="4 7" id="KW-0812">Transmembrane</keyword>
<keyword evidence="6 7" id="KW-0472">Membrane</keyword>
<evidence type="ECO:0000259" key="8">
    <source>
        <dbReference type="PROSITE" id="PS50928"/>
    </source>
</evidence>
<feature type="transmembrane region" description="Helical" evidence="7">
    <location>
        <begin position="131"/>
        <end position="153"/>
    </location>
</feature>
<evidence type="ECO:0000256" key="7">
    <source>
        <dbReference type="RuleBase" id="RU363032"/>
    </source>
</evidence>
<evidence type="ECO:0000256" key="2">
    <source>
        <dbReference type="ARBA" id="ARBA00022448"/>
    </source>
</evidence>
<protein>
    <submittedName>
        <fullName evidence="9">Sugar ABC transporter permease</fullName>
    </submittedName>
</protein>
<evidence type="ECO:0000256" key="5">
    <source>
        <dbReference type="ARBA" id="ARBA00022989"/>
    </source>
</evidence>
<dbReference type="InterPro" id="IPR051393">
    <property type="entry name" value="ABC_transporter_permease"/>
</dbReference>
<evidence type="ECO:0000256" key="6">
    <source>
        <dbReference type="ARBA" id="ARBA00023136"/>
    </source>
</evidence>
<feature type="transmembrane region" description="Helical" evidence="7">
    <location>
        <begin position="290"/>
        <end position="314"/>
    </location>
</feature>
<evidence type="ECO:0000256" key="4">
    <source>
        <dbReference type="ARBA" id="ARBA00022692"/>
    </source>
</evidence>
<keyword evidence="3" id="KW-1003">Cell membrane</keyword>
<feature type="domain" description="ABC transmembrane type-1" evidence="8">
    <location>
        <begin position="95"/>
        <end position="311"/>
    </location>
</feature>
<dbReference type="SUPFAM" id="SSF161098">
    <property type="entry name" value="MetI-like"/>
    <property type="match status" value="1"/>
</dbReference>
<evidence type="ECO:0000313" key="9">
    <source>
        <dbReference type="EMBL" id="MBB6633140.1"/>
    </source>
</evidence>
<dbReference type="PANTHER" id="PTHR30193">
    <property type="entry name" value="ABC TRANSPORTER PERMEASE PROTEIN"/>
    <property type="match status" value="1"/>
</dbReference>
<accession>A0A841STA5</accession>